<sequence length="56" mass="6025">MKPAVFFVTETFRSASEKARTDALQEAVDQYLARALRRGESPAPPAGREDAGGAET</sequence>
<gene>
    <name evidence="2" type="ORF">H8R05_13960</name>
</gene>
<dbReference type="RefSeq" id="WP_158595736.1">
    <property type="nucleotide sequence ID" value="NZ_CAKVWL010000004.1"/>
</dbReference>
<dbReference type="Proteomes" id="UP000602181">
    <property type="component" value="Unassembled WGS sequence"/>
</dbReference>
<feature type="region of interest" description="Disordered" evidence="1">
    <location>
        <begin position="36"/>
        <end position="56"/>
    </location>
</feature>
<feature type="compositionally biased region" description="Basic and acidic residues" evidence="1">
    <location>
        <begin position="47"/>
        <end position="56"/>
    </location>
</feature>
<evidence type="ECO:0000313" key="3">
    <source>
        <dbReference type="Proteomes" id="UP000602181"/>
    </source>
</evidence>
<keyword evidence="3" id="KW-1185">Reference proteome</keyword>
<dbReference type="EMBL" id="JACOIH010000055">
    <property type="protein sequence ID" value="MBC3940011.1"/>
    <property type="molecule type" value="Genomic_DNA"/>
</dbReference>
<reference evidence="2 3" key="1">
    <citation type="submission" date="2020-08" db="EMBL/GenBank/DDBJ databases">
        <authorList>
            <person name="Liu C."/>
            <person name="Sun Q."/>
        </authorList>
    </citation>
    <scope>NUCLEOTIDE SEQUENCE [LARGE SCALE GENOMIC DNA]</scope>
    <source>
        <strain evidence="2 3">22A2-44</strain>
    </source>
</reference>
<proteinExistence type="predicted"/>
<name>A0ABR7AHZ6_9FIRM</name>
<evidence type="ECO:0000256" key="1">
    <source>
        <dbReference type="SAM" id="MobiDB-lite"/>
    </source>
</evidence>
<evidence type="ECO:0000313" key="2">
    <source>
        <dbReference type="EMBL" id="MBC3940011.1"/>
    </source>
</evidence>
<organism evidence="2 3">
    <name type="scientific">Anaerotruncus massiliensis</name>
    <name type="common">ex Togo et al. 2019</name>
    <dbReference type="NCBI Taxonomy" id="1673720"/>
    <lineage>
        <taxon>Bacteria</taxon>
        <taxon>Bacillati</taxon>
        <taxon>Bacillota</taxon>
        <taxon>Clostridia</taxon>
        <taxon>Eubacteriales</taxon>
        <taxon>Oscillospiraceae</taxon>
        <taxon>Anaerotruncus</taxon>
    </lineage>
</organism>
<comment type="caution">
    <text evidence="2">The sequence shown here is derived from an EMBL/GenBank/DDBJ whole genome shotgun (WGS) entry which is preliminary data.</text>
</comment>
<protein>
    <submittedName>
        <fullName evidence="2">Uncharacterized protein</fullName>
    </submittedName>
</protein>
<accession>A0ABR7AHZ6</accession>